<feature type="transmembrane region" description="Helical" evidence="7">
    <location>
        <begin position="134"/>
        <end position="160"/>
    </location>
</feature>
<keyword evidence="5 7" id="KW-1133">Transmembrane helix</keyword>
<comment type="subunit">
    <text evidence="7">The complex comprises the extracytoplasmic solute receptor protein and the two transmembrane proteins.</text>
</comment>
<dbReference type="AlphaFoldDB" id="A0A317PDX2"/>
<evidence type="ECO:0000256" key="5">
    <source>
        <dbReference type="ARBA" id="ARBA00022989"/>
    </source>
</evidence>
<feature type="transmembrane region" description="Helical" evidence="7">
    <location>
        <begin position="394"/>
        <end position="418"/>
    </location>
</feature>
<gene>
    <name evidence="9" type="ORF">DFR52_10719</name>
</gene>
<sequence length="426" mass="44087">MAGFLAVFAVLVATGVPIALVLGVAGTVYLYISGNGALVLALPQRMMAGVDQFVLLTIPLFLLAGNLMNVGGVTDRIVHFARAMVGHRQGGMSAVTVLSSGFFAGISGSATAEASALGSILIPTMSKQGMPPAYAAALVGVSSVMGPIIPPSITMIIYGVLSGASIGQLFLAGVAPGIGIGAGLLIYATWRARRDGFPTTPKLAWGERMSATRRTLPALILPLIILVGIKGGIFTPTEAAAVAVAYALVIGLIYRDLTPARIWESLIATALVTASILFITSMASIVSFVLTLERAPTMIANLVLEITENKYLILLMLNVFLLLLGMFLEPISILILTMPILIKLAAIIGMDPVQFGTMAVLNVVIGLATPPVGILLFIVSATSGQPLSAVIREAVPLIGICLVVLALVALVPAFSLFIPTALLAGH</sequence>
<reference evidence="9 10" key="1">
    <citation type="submission" date="2018-05" db="EMBL/GenBank/DDBJ databases">
        <title>Genomic Encyclopedia of Type Strains, Phase IV (KMG-IV): sequencing the most valuable type-strain genomes for metagenomic binning, comparative biology and taxonomic classification.</title>
        <authorList>
            <person name="Goeker M."/>
        </authorList>
    </citation>
    <scope>NUCLEOTIDE SEQUENCE [LARGE SCALE GENOMIC DNA]</scope>
    <source>
        <strain evidence="9 10">DSM 16791</strain>
    </source>
</reference>
<evidence type="ECO:0000259" key="8">
    <source>
        <dbReference type="Pfam" id="PF06808"/>
    </source>
</evidence>
<dbReference type="PIRSF" id="PIRSF006066">
    <property type="entry name" value="HI0050"/>
    <property type="match status" value="1"/>
</dbReference>
<dbReference type="PANTHER" id="PTHR33362">
    <property type="entry name" value="SIALIC ACID TRAP TRANSPORTER PERMEASE PROTEIN SIAT-RELATED"/>
    <property type="match status" value="1"/>
</dbReference>
<comment type="caution">
    <text evidence="9">The sequence shown here is derived from an EMBL/GenBank/DDBJ whole genome shotgun (WGS) entry which is preliminary data.</text>
</comment>
<dbReference type="InterPro" id="IPR010656">
    <property type="entry name" value="DctM"/>
</dbReference>
<feature type="domain" description="TRAP C4-dicarboxylate transport system permease DctM subunit" evidence="8">
    <location>
        <begin position="5"/>
        <end position="413"/>
    </location>
</feature>
<dbReference type="OrthoDB" id="9790209at2"/>
<keyword evidence="3 7" id="KW-0997">Cell inner membrane</keyword>
<keyword evidence="7" id="KW-0813">Transport</keyword>
<evidence type="ECO:0000256" key="4">
    <source>
        <dbReference type="ARBA" id="ARBA00022692"/>
    </source>
</evidence>
<feature type="transmembrane region" description="Helical" evidence="7">
    <location>
        <begin position="235"/>
        <end position="254"/>
    </location>
</feature>
<evidence type="ECO:0000256" key="1">
    <source>
        <dbReference type="ARBA" id="ARBA00004429"/>
    </source>
</evidence>
<dbReference type="EMBL" id="QGTR01000007">
    <property type="protein sequence ID" value="PWV97108.1"/>
    <property type="molecule type" value="Genomic_DNA"/>
</dbReference>
<evidence type="ECO:0000256" key="7">
    <source>
        <dbReference type="RuleBase" id="RU369079"/>
    </source>
</evidence>
<feature type="transmembrane region" description="Helical" evidence="7">
    <location>
        <begin position="311"/>
        <end position="328"/>
    </location>
</feature>
<protein>
    <recommendedName>
        <fullName evidence="7">TRAP transporter large permease protein</fullName>
    </recommendedName>
</protein>
<dbReference type="Proteomes" id="UP000246352">
    <property type="component" value="Unassembled WGS sequence"/>
</dbReference>
<name>A0A317PDX2_9HYPH</name>
<evidence type="ECO:0000256" key="6">
    <source>
        <dbReference type="ARBA" id="ARBA00023136"/>
    </source>
</evidence>
<comment type="similarity">
    <text evidence="7">Belongs to the TRAP transporter large permease family.</text>
</comment>
<dbReference type="GO" id="GO:0005886">
    <property type="term" value="C:plasma membrane"/>
    <property type="evidence" value="ECO:0007669"/>
    <property type="project" value="UniProtKB-SubCell"/>
</dbReference>
<feature type="transmembrane region" description="Helical" evidence="7">
    <location>
        <begin position="53"/>
        <end position="74"/>
    </location>
</feature>
<comment type="caution">
    <text evidence="7">Lacks conserved residue(s) required for the propagation of feature annotation.</text>
</comment>
<dbReference type="GO" id="GO:0022857">
    <property type="term" value="F:transmembrane transporter activity"/>
    <property type="evidence" value="ECO:0007669"/>
    <property type="project" value="UniProtKB-UniRule"/>
</dbReference>
<dbReference type="Pfam" id="PF06808">
    <property type="entry name" value="DctM"/>
    <property type="match status" value="1"/>
</dbReference>
<proteinExistence type="inferred from homology"/>
<feature type="transmembrane region" description="Helical" evidence="7">
    <location>
        <begin position="359"/>
        <end position="382"/>
    </location>
</feature>
<keyword evidence="2" id="KW-1003">Cell membrane</keyword>
<dbReference type="RefSeq" id="WP_110034166.1">
    <property type="nucleotide sequence ID" value="NZ_QGTR01000007.1"/>
</dbReference>
<accession>A0A317PDX2</accession>
<organism evidence="9 10">
    <name type="scientific">Hoeflea marina</name>
    <dbReference type="NCBI Taxonomy" id="274592"/>
    <lineage>
        <taxon>Bacteria</taxon>
        <taxon>Pseudomonadati</taxon>
        <taxon>Pseudomonadota</taxon>
        <taxon>Alphaproteobacteria</taxon>
        <taxon>Hyphomicrobiales</taxon>
        <taxon>Rhizobiaceae</taxon>
        <taxon>Hoeflea</taxon>
    </lineage>
</organism>
<evidence type="ECO:0000256" key="3">
    <source>
        <dbReference type="ARBA" id="ARBA00022519"/>
    </source>
</evidence>
<evidence type="ECO:0000313" key="9">
    <source>
        <dbReference type="EMBL" id="PWV97108.1"/>
    </source>
</evidence>
<feature type="transmembrane region" description="Helical" evidence="7">
    <location>
        <begin position="6"/>
        <end position="32"/>
    </location>
</feature>
<comment type="function">
    <text evidence="7">Part of the tripartite ATP-independent periplasmic (TRAP) transport system.</text>
</comment>
<dbReference type="PANTHER" id="PTHR33362:SF3">
    <property type="entry name" value="SIALIC ACID TRAP TRANSPORTER PERMEASE PROTEIN SIAT"/>
    <property type="match status" value="1"/>
</dbReference>
<evidence type="ECO:0000313" key="10">
    <source>
        <dbReference type="Proteomes" id="UP000246352"/>
    </source>
</evidence>
<keyword evidence="4 7" id="KW-0812">Transmembrane</keyword>
<dbReference type="InterPro" id="IPR004681">
    <property type="entry name" value="TRAP_DctM"/>
</dbReference>
<keyword evidence="10" id="KW-1185">Reference proteome</keyword>
<comment type="subcellular location">
    <subcellularLocation>
        <location evidence="1 7">Cell inner membrane</location>
        <topology evidence="1 7">Multi-pass membrane protein</topology>
    </subcellularLocation>
</comment>
<feature type="transmembrane region" description="Helical" evidence="7">
    <location>
        <begin position="166"/>
        <end position="190"/>
    </location>
</feature>
<evidence type="ECO:0000256" key="2">
    <source>
        <dbReference type="ARBA" id="ARBA00022475"/>
    </source>
</evidence>
<keyword evidence="6 7" id="KW-0472">Membrane</keyword>
<dbReference type="NCBIfam" id="TIGR00786">
    <property type="entry name" value="dctM"/>
    <property type="match status" value="1"/>
</dbReference>
<feature type="transmembrane region" description="Helical" evidence="7">
    <location>
        <begin position="266"/>
        <end position="291"/>
    </location>
</feature>